<evidence type="ECO:0000256" key="3">
    <source>
        <dbReference type="ARBA" id="ARBA00022487"/>
    </source>
</evidence>
<protein>
    <recommendedName>
        <fullName evidence="13">carboxylesterase</fullName>
        <ecNumber evidence="13">3.1.1.1</ecNumber>
    </recommendedName>
</protein>
<evidence type="ECO:0000256" key="4">
    <source>
        <dbReference type="ARBA" id="ARBA00022676"/>
    </source>
</evidence>
<dbReference type="InterPro" id="IPR019826">
    <property type="entry name" value="Carboxylesterase_B_AS"/>
</dbReference>
<dbReference type="GO" id="GO:0016757">
    <property type="term" value="F:glycosyltransferase activity"/>
    <property type="evidence" value="ECO:0007669"/>
    <property type="project" value="UniProtKB-KW"/>
</dbReference>
<feature type="transmembrane region" description="Helical" evidence="14">
    <location>
        <begin position="3103"/>
        <end position="3130"/>
    </location>
</feature>
<dbReference type="PROSITE" id="PS00122">
    <property type="entry name" value="CARBOXYLESTERASE_B_1"/>
    <property type="match status" value="5"/>
</dbReference>
<comment type="subcellular location">
    <subcellularLocation>
        <location evidence="1">Endoplasmic reticulum membrane</location>
        <topology evidence="1">Multi-pass membrane protein</topology>
    </subcellularLocation>
</comment>
<keyword evidence="5" id="KW-0808">Transferase</keyword>
<keyword evidence="9 14" id="KW-1133">Transmembrane helix</keyword>
<organism evidence="17 18">
    <name type="scientific">Anopheles epiroticus</name>
    <dbReference type="NCBI Taxonomy" id="199890"/>
    <lineage>
        <taxon>Eukaryota</taxon>
        <taxon>Metazoa</taxon>
        <taxon>Ecdysozoa</taxon>
        <taxon>Arthropoda</taxon>
        <taxon>Hexapoda</taxon>
        <taxon>Insecta</taxon>
        <taxon>Pterygota</taxon>
        <taxon>Neoptera</taxon>
        <taxon>Endopterygota</taxon>
        <taxon>Diptera</taxon>
        <taxon>Nematocera</taxon>
        <taxon>Culicoidea</taxon>
        <taxon>Culicidae</taxon>
        <taxon>Anophelinae</taxon>
        <taxon>Anopheles</taxon>
    </lineage>
</organism>
<evidence type="ECO:0000256" key="5">
    <source>
        <dbReference type="ARBA" id="ARBA00022679"/>
    </source>
</evidence>
<evidence type="ECO:0000256" key="2">
    <source>
        <dbReference type="ARBA" id="ARBA00005964"/>
    </source>
</evidence>
<evidence type="ECO:0000313" key="17">
    <source>
        <dbReference type="EnsemblMetazoa" id="AEPI010376-PA"/>
    </source>
</evidence>
<dbReference type="EnsemblMetazoa" id="AEPI010376-RA">
    <property type="protein sequence ID" value="AEPI010376-PA"/>
    <property type="gene ID" value="AEPI010376"/>
</dbReference>
<dbReference type="SUPFAM" id="SSF53474">
    <property type="entry name" value="alpha/beta-Hydrolases"/>
    <property type="match status" value="6"/>
</dbReference>
<keyword evidence="4" id="KW-0328">Glycosyltransferase</keyword>
<evidence type="ECO:0000256" key="8">
    <source>
        <dbReference type="ARBA" id="ARBA00022824"/>
    </source>
</evidence>
<feature type="transmembrane region" description="Helical" evidence="14">
    <location>
        <begin position="3150"/>
        <end position="3174"/>
    </location>
</feature>
<accession>A0A182PTU0</accession>
<dbReference type="GO" id="GO:0005789">
    <property type="term" value="C:endoplasmic reticulum membrane"/>
    <property type="evidence" value="ECO:0007669"/>
    <property type="project" value="UniProtKB-SubCell"/>
</dbReference>
<feature type="domain" description="Carboxylesterase type B" evidence="16">
    <location>
        <begin position="1988"/>
        <end position="2290"/>
    </location>
</feature>
<reference evidence="17" key="2">
    <citation type="submission" date="2020-05" db="UniProtKB">
        <authorList>
            <consortium name="EnsemblMetazoa"/>
        </authorList>
    </citation>
    <scope>IDENTIFICATION</scope>
    <source>
        <strain evidence="17">Epiroticus2</strain>
    </source>
</reference>
<feature type="domain" description="Carboxylesterase type B" evidence="16">
    <location>
        <begin position="2356"/>
        <end position="2868"/>
    </location>
</feature>
<evidence type="ECO:0000313" key="18">
    <source>
        <dbReference type="Proteomes" id="UP000075885"/>
    </source>
</evidence>
<reference evidence="18" key="1">
    <citation type="submission" date="2013-03" db="EMBL/GenBank/DDBJ databases">
        <title>The Genome Sequence of Anopheles epiroticus epiroticus2.</title>
        <authorList>
            <consortium name="The Broad Institute Genomics Platform"/>
            <person name="Neafsey D.E."/>
            <person name="Howell P."/>
            <person name="Walker B."/>
            <person name="Young S.K."/>
            <person name="Zeng Q."/>
            <person name="Gargeya S."/>
            <person name="Fitzgerald M."/>
            <person name="Haas B."/>
            <person name="Abouelleil A."/>
            <person name="Allen A.W."/>
            <person name="Alvarado L."/>
            <person name="Arachchi H.M."/>
            <person name="Berlin A.M."/>
            <person name="Chapman S.B."/>
            <person name="Gainer-Dewar J."/>
            <person name="Goldberg J."/>
            <person name="Griggs A."/>
            <person name="Gujja S."/>
            <person name="Hansen M."/>
            <person name="Howarth C."/>
            <person name="Imamovic A."/>
            <person name="Ireland A."/>
            <person name="Larimer J."/>
            <person name="McCowan C."/>
            <person name="Murphy C."/>
            <person name="Pearson M."/>
            <person name="Poon T.W."/>
            <person name="Priest M."/>
            <person name="Roberts A."/>
            <person name="Saif S."/>
            <person name="Shea T."/>
            <person name="Sisk P."/>
            <person name="Sykes S."/>
            <person name="Wortman J."/>
            <person name="Nusbaum C."/>
            <person name="Birren B."/>
        </authorList>
    </citation>
    <scope>NUCLEOTIDE SEQUENCE [LARGE SCALE GENOMIC DNA]</scope>
    <source>
        <strain evidence="18">Epiroticus2</strain>
    </source>
</reference>
<feature type="signal peptide" evidence="15">
    <location>
        <begin position="1"/>
        <end position="26"/>
    </location>
</feature>
<dbReference type="Pfam" id="PF00135">
    <property type="entry name" value="COesterase"/>
    <property type="match status" value="6"/>
</dbReference>
<dbReference type="EC" id="3.1.1.1" evidence="13"/>
<evidence type="ECO:0000259" key="16">
    <source>
        <dbReference type="Pfam" id="PF00135"/>
    </source>
</evidence>
<evidence type="ECO:0000256" key="12">
    <source>
        <dbReference type="ARBA" id="ARBA00023180"/>
    </source>
</evidence>
<feature type="domain" description="Carboxylesterase type B" evidence="16">
    <location>
        <begin position="555"/>
        <end position="844"/>
    </location>
</feature>
<dbReference type="VEuPathDB" id="VectorBase:AEPI010376"/>
<dbReference type="Proteomes" id="UP000075885">
    <property type="component" value="Unassembled WGS sequence"/>
</dbReference>
<feature type="chain" id="PRO_5008131797" description="carboxylesterase" evidence="15">
    <location>
        <begin position="27"/>
        <end position="3545"/>
    </location>
</feature>
<feature type="transmembrane region" description="Helical" evidence="14">
    <location>
        <begin position="3247"/>
        <end position="3265"/>
    </location>
</feature>
<evidence type="ECO:0000256" key="13">
    <source>
        <dbReference type="ARBA" id="ARBA00039155"/>
    </source>
</evidence>
<dbReference type="PROSITE" id="PS00941">
    <property type="entry name" value="CARBOXYLESTERASE_B_2"/>
    <property type="match status" value="1"/>
</dbReference>
<dbReference type="InterPro" id="IPR019819">
    <property type="entry name" value="Carboxylesterase_B_CS"/>
</dbReference>
<feature type="transmembrane region" description="Helical" evidence="14">
    <location>
        <begin position="2986"/>
        <end position="3008"/>
    </location>
</feature>
<evidence type="ECO:0000256" key="9">
    <source>
        <dbReference type="ARBA" id="ARBA00022989"/>
    </source>
</evidence>
<keyword evidence="18" id="KW-1185">Reference proteome</keyword>
<dbReference type="InterPro" id="IPR002018">
    <property type="entry name" value="CarbesteraseB"/>
</dbReference>
<feature type="transmembrane region" description="Helical" evidence="14">
    <location>
        <begin position="3020"/>
        <end position="3037"/>
    </location>
</feature>
<evidence type="ECO:0000256" key="10">
    <source>
        <dbReference type="ARBA" id="ARBA00023136"/>
    </source>
</evidence>
<evidence type="ECO:0000256" key="7">
    <source>
        <dbReference type="ARBA" id="ARBA00022801"/>
    </source>
</evidence>
<keyword evidence="7" id="KW-0378">Hydrolase</keyword>
<evidence type="ECO:0000256" key="15">
    <source>
        <dbReference type="SAM" id="SignalP"/>
    </source>
</evidence>
<keyword evidence="15" id="KW-0732">Signal</keyword>
<feature type="domain" description="Carboxylesterase type B" evidence="16">
    <location>
        <begin position="1473"/>
        <end position="1979"/>
    </location>
</feature>
<feature type="domain" description="Carboxylesterase type B" evidence="16">
    <location>
        <begin position="880"/>
        <end position="1389"/>
    </location>
</feature>
<feature type="transmembrane region" description="Helical" evidence="14">
    <location>
        <begin position="2895"/>
        <end position="2917"/>
    </location>
</feature>
<sequence>MLNVPVLQTALLAVVLCLVATSSSSALTVQIQGLGEVIGSETVTARTQQLVHQFLNIPYAEPPVGTRRFKAPVPIAPWNTAKDVSTPGRPCPQPGITDQLQPADITSATEDCLSLSVYTKNVTASYPVMVYIHGGSFYLGKATDHPPNYLLERDVTLVAVQYRLGALGFLSTMTSTIPGNAGMLDVVLALKWVQDHIGSFGGDPKRVTVFGQSAGAAAVSALLYSPLVPPAYFSQVILQSGGSTSAWAIDPNPVENAKEIARFAGCDVVRPIQDVELCLQELPVLSLLKALDKHSEDRMLNQGIDNIGGCGMVVGGPSGFLPTDPIHVMRTGQVRKDVRMMAGATKHDGSFMLTGLYDMLKAMELIDSKPFNQYDLIDIANRIFGIDEHSGALAGYEIDSLFTEKQLQSGNFTELMAGIIDIAGTIVIKAPVLRDVQNNARYSEKETYLYSFDYQGEHTRFGYGANTSHYPFRGGAHHSDDNMYLFPYPEHVTKLNAADTLMSEVMVDLWTSFAIEGVPKSARGVPTWPKVNGIPTVLSELAERTGASGILGASGSGTLFMPWVICQDPTEGAYEIASIIGCPLTTPEEIDSCLKSASVKDLVEAQDQHKKNEFSSPGYPKVAGACITIGGALGDQSFMPVHPRQSTYFRDVEIIFGMNSQEGLIFFNEYFQYALDSQQSAIEFESDWEFLEFVKTVNIKFGSGAFVDAVVGYELLTKATWEQLGRANFSELVPVLIDIAGNLALKYGSVEEANRFAQALPGKVYLYNFDYVGPPSPMRPGFPYDVPNSVGHGDELKFLFPMSNTLNEEHTQMAKIMVDLWTSFAITGVPQADNVIPWPTVSIKTAIYNMGRLQHSVTALLSVLVIASITSSSLADDQYPVVDIEGLGSVMGIMGETAWTARPIYRFFNIKYAEAPVGEQRFRAPLSVLPWSGVANVTVPGRECPQGRTISTEDPNAEDCLSLSVYSNDLTAKRPVMLYIHGGAFVLGSARRWGPEYLLEKDIVLVVIQYRLGTLGFLSTGTEAIPGNAAMYDVLESLQWVSRHIHNFGGNPDDVTIFGESAGGHAVSAMLHSPRVPERFFKRAIIQSGTLFMPWVICQDPTEGAYEIASIIGCPLTTPEEIDNCLKSASVKDLVQAQNQHKRNEFSSPGYPKVAGACITIGGALGDQSFMPIHPRESTYFRDVEIIFGMNSQEGLIFFNEYFQYALDSQLSALEFESDWEFLEFVETVNTKFGSGAFVDAVVGYELLTKATWEELGRANFSELVPVLIDIAGNLALKYGSVEEANRFAKALPGQVYLYNFDYVGPPSPMRPGFPYDVPNSVGHGDELTFLFPSGELNEEHTQMAKIMVDLWTSFAITGVPQSDNVIPWPTVSRPFGPYFRLVNPPEQKEYFVEELTNTVQKAKAAQEPAESSDAALVTRFKQCLASTDQTTETCKFLSNMGLLRNSVAVLLFVLVIASITSTSVAQTSRYPVVRIGRLGSVMGIMGETAWTRRPIFKFFNIKYAEAPVGRNRFRPPRSVRGWGGVANVTAPGRACPQRRTISIEDPDAEDCLTLSVYSNNLSARRPVMLYIHGGAFVVGSAERFGPEYLLEKDIVLVVIQYRLGTLGFLSTGTEGIPGNAAMYDVLESLQWVSRHIHHFGGNPRDVTIFGESAGGHAVSAMLHSPRVPKGLFKRAIIQSGTLFMPWVICQDPTEGAYEIASIIGCPLTSPEAIDSCLKSASVKDLVEAQDQHKRNEFSSPGYPKVAGACITIGGAFGNQSFMPVHPRESTYFRDVEIIFGMNSQEGLIFFNEYFRYALGSEPIEFDSHWEFLEFVKTVNIKFGSGAFVDAVVGYELLSKATWEEMYRANFSEIVPVLIDIAGNLALKYGSMEEANRFARAHPGKVYLYNFDYVGPPSPVTPGFPYDFPNTVGHGDELKFLFPMSNTLNEEHTQMAKIMVDLWTSFAINGIPRSENVIPWPTVSRPFGPYFRLVNPPERKEYFLHELTNSFFNIKYAEAPVGEQRFRAPLSVRPWSEVANVTAPGRGCPQSRTISNGDTDPEDCLTLSVYSNDLSGSRPVMLYIHGGAFVLGSAERFGPEYLLEKDIVLVVIQYRLGTLGFLSTGTEAIPGNAAMYDVLESLQWVSRHIRHFGGNPQEVTIFGESAGGHAVSAMLHSPRVPEGLFKRAIIQSGSMFMPWVICQDPTEGSYDIARIIGCTMTNAAEIDRCLKSASVKDLVEAQDQHKKNEFSSSGYPKVAGACITVGGAFGDQSFMPVHPKESTYFRDVEIIFGMNSQEGLIFFDEYFQYALDSQLSALQFNSDWEFLKFVETVNTKFGSGAFVDAVVGYELLTKTTWEEMYRGNFSELVPLLIDNSPIVVIDGLGTVQGTRGRTAWTDREIFKFYNIRYAEAPIGQQRFRNPIPVKPWSGVYNAVFPGRACPQKGMNISSSDLAAEDCLTLSVYTQNVTANRPVMVFIHGGAFVVGSASLYEPDYLLEKDIVLVAIQYRLGPLGFLSTGTANIPGNMAMLDMIMALEWVSSNIRFFGGDRTSVTVFGESAGGAAVSALLYSPTVRDDLFQRAIIQSGSIFAPWATCKSPKEGALDIARRVNCDRPVETMEDCLRSVPALRLMEAYEEHRNSQINITGYPDVAGACIVIGEASPFLPKHPKTFQRSAFPNIELIAGTTAQEGLMFWEGVYRYGLSYKPENIKSSWELLQLIDTINERFGASSNDGSHTWHQIFSTFLISEMERANYTELLPGLVDICGNLAIKAPVLQDVTRFANANPGKVYLYSFDYSGEPSMYNFSSTDDEFNYPYHNNSFHAEDLFYLFPLGQRLNPRDTEMAKTMVDLWTSFAISGRPMAGGLKRSWNPVSPKPFELLRLSNRVCVGGCVLSDNWKTSNMQFKSIKPKDPSLVSYFILSFLRIVLVFVPQLGYIHPDEFFQSVEVVAGDEYGLEVTRTWEFNTTFPIRSMAITYFGLKVPFSLLRFASMYTNYYLGVNLRGSYVTLVFPRLLMVALSFVNDWSLYRICRSYGLQYQFRLLTLASSYVMLVYATHTFSNSIEMALCSLLLYIVSDCMIHSNTVIYQREFLEEKYRKAQRTVEKVRFYKLKMSLPSHSLNKCVLMATLCVAGVFNRPTFILFGMPLVFHWLLRGMGTKTVSFADFNLRIMIFILSAIPSLVLFIVIDSIYYGYLTMAEIERQEIGINNFVVTPVNFIRYNIISENTAQHGAHPFYTHALVNVPLLYNVLGVFATNDYTSLPRAQSFVGLMLSAIFFPIISLSLINHQEARFLIPITVPLVLLHAPKLQVGLSSSNPFKTPSRLKDFLYHNLLCPAVSPKYLLKIWYTANVILTLFFGFLHQGGVYQLAEYFSRQVDVRSSNVHIHLVTSHIYSVPQCFVGLPSTETLLVNPDNGQKYRRTKQFFLYEYGSLELEQLYRKLKLLVDVCEMRSISANQRYRLYLAIPSSLSEQLNDIFQNRTAALIKHSQVRVFYPHLSIEAMPKVFGQHPCGINTDVDELDDTCPIYALEDEQNPFSVGRLLKQFSSVAHQFGLILYRIEVRRIK</sequence>
<dbReference type="STRING" id="199890.A0A182PTU0"/>
<dbReference type="PANTHER" id="PTHR43142">
    <property type="entry name" value="CARBOXYLIC ESTER HYDROLASE"/>
    <property type="match status" value="1"/>
</dbReference>
<feature type="transmembrane region" description="Helical" evidence="14">
    <location>
        <begin position="3215"/>
        <end position="3235"/>
    </location>
</feature>
<keyword evidence="11" id="KW-1015">Disulfide bond</keyword>
<keyword evidence="8" id="KW-0256">Endoplasmic reticulum</keyword>
<dbReference type="Gene3D" id="3.40.50.1820">
    <property type="entry name" value="alpha/beta hydrolase"/>
    <property type="match status" value="6"/>
</dbReference>
<name>A0A182PTU0_9DIPT</name>
<evidence type="ECO:0000256" key="11">
    <source>
        <dbReference type="ARBA" id="ARBA00023157"/>
    </source>
</evidence>
<dbReference type="Pfam" id="PF03901">
    <property type="entry name" value="Glyco_transf_22"/>
    <property type="match status" value="1"/>
</dbReference>
<evidence type="ECO:0000256" key="1">
    <source>
        <dbReference type="ARBA" id="ARBA00004477"/>
    </source>
</evidence>
<comment type="similarity">
    <text evidence="2">Belongs to the type-B carboxylesterase/lipase family.</text>
</comment>
<dbReference type="InterPro" id="IPR005599">
    <property type="entry name" value="GPI_mannosylTrfase"/>
</dbReference>
<evidence type="ECO:0000256" key="6">
    <source>
        <dbReference type="ARBA" id="ARBA00022692"/>
    </source>
</evidence>
<keyword evidence="12" id="KW-0325">Glycoprotein</keyword>
<keyword evidence="10 14" id="KW-0472">Membrane</keyword>
<evidence type="ECO:0000256" key="14">
    <source>
        <dbReference type="SAM" id="Phobius"/>
    </source>
</evidence>
<dbReference type="InterPro" id="IPR029058">
    <property type="entry name" value="AB_hydrolase_fold"/>
</dbReference>
<dbReference type="GO" id="GO:0106435">
    <property type="term" value="F:carboxylesterase activity"/>
    <property type="evidence" value="ECO:0007669"/>
    <property type="project" value="UniProtKB-EC"/>
</dbReference>
<keyword evidence="6 14" id="KW-0812">Transmembrane</keyword>
<keyword evidence="3" id="KW-0719">Serine esterase</keyword>
<proteinExistence type="inferred from homology"/>
<dbReference type="PANTHER" id="PTHR43142:SF1">
    <property type="entry name" value="CARBOXYLIC ESTER HYDROLASE"/>
    <property type="match status" value="1"/>
</dbReference>
<feature type="domain" description="Carboxylesterase type B" evidence="16">
    <location>
        <begin position="28"/>
        <end position="533"/>
    </location>
</feature>